<gene>
    <name evidence="2" type="ORF">PDM29_20955</name>
</gene>
<feature type="compositionally biased region" description="Basic and acidic residues" evidence="1">
    <location>
        <begin position="412"/>
        <end position="422"/>
    </location>
</feature>
<evidence type="ECO:0000256" key="1">
    <source>
        <dbReference type="SAM" id="MobiDB-lite"/>
    </source>
</evidence>
<feature type="region of interest" description="Disordered" evidence="1">
    <location>
        <begin position="628"/>
        <end position="668"/>
    </location>
</feature>
<dbReference type="RefSeq" id="WP_311193894.1">
    <property type="nucleotide sequence ID" value="NZ_CP115542.1"/>
</dbReference>
<name>A0ABY9YVV7_9GAMM</name>
<evidence type="ECO:0000313" key="2">
    <source>
        <dbReference type="EMBL" id="WNH54817.1"/>
    </source>
</evidence>
<feature type="compositionally biased region" description="Basic and acidic residues" evidence="1">
    <location>
        <begin position="631"/>
        <end position="647"/>
    </location>
</feature>
<keyword evidence="2" id="KW-0614">Plasmid</keyword>
<evidence type="ECO:0008006" key="4">
    <source>
        <dbReference type="Google" id="ProtNLM"/>
    </source>
</evidence>
<reference evidence="2 3" key="1">
    <citation type="submission" date="2022-12" db="EMBL/GenBank/DDBJ databases">
        <title>Two new species, Stenotrophomonas aracearum and Stenotrophomonas oahuensis, isolated from Anthurium (Araceae family) in Hawaii.</title>
        <authorList>
            <person name="Chunag S.C."/>
            <person name="Dobhal S."/>
            <person name="Alvarez A."/>
            <person name="Arif M."/>
        </authorList>
    </citation>
    <scope>NUCLEOTIDE SEQUENCE [LARGE SCALE GENOMIC DNA]</scope>
    <source>
        <strain evidence="2 3">A5586</strain>
        <plasmid evidence="2 3">pST01</plasmid>
    </source>
</reference>
<geneLocation type="plasmid" evidence="2 3">
    <name>pST01</name>
</geneLocation>
<accession>A0ABY9YVV7</accession>
<sequence length="668" mass="72655">MSTEIFKSFKIVDLTVSPHNVRFKVTPKPEVVEALADNIIAVNSDGRLINPLTVYESEGNDGGIVAGKTRLLALQLLVEDGRLPEDAETLCAVVHSEAQAVLVSQSENNQRTNMHPLDECDGFQKLIDKGMSIEGVALAFGQTTRYIEGRLRLNSAAPVLLDGYRKRNFPALEQLMALTLTDDHARQVAVWESCNANAYTCKPKQLRAELTEPDAIDASSDRRITLVSVADYQAAGGEVQASLLTDHSYLLNPRLFEELVEAKLRELAADVQAEGWSWVEIETQNVYAAAQKYATTRPEDVEMSDEEQAHLDELEQAKDEAETAYENAPGGSDEEDAADNAREAAVEALIAFRAKFKTFTAEQKAFGGAIVGLSNDGSLDIRRGLVRREERRDLDAAAAAGRLSSAPTGGRETGDAGRPKEEMSRAMVDDLRGLRIIAVQNAVAKNARFAKVMMALWAVEELTGDSFDYSADRLPTDLGITSMGLRGRLSQLGPVVQTARNEQEEAFTAVVAGLPETAAERWNALVQMTDEQLDSIIAHAFATSLCPSDKHEGITAMLLDAVDFDMAEHFVATPENFTARASKKLVVQALVEVEKAADAHVLLTMKKDGLADVAAHRLTGTGWVPELIRTPAREPKQVEPKADEKTPAKKATTKKAAAPAKKAPAKKK</sequence>
<dbReference type="Gene3D" id="1.10.10.2830">
    <property type="match status" value="1"/>
</dbReference>
<dbReference type="Proteomes" id="UP001302072">
    <property type="component" value="Plasmid pST01"/>
</dbReference>
<dbReference type="EMBL" id="CP115542">
    <property type="protein sequence ID" value="WNH54817.1"/>
    <property type="molecule type" value="Genomic_DNA"/>
</dbReference>
<keyword evidence="3" id="KW-1185">Reference proteome</keyword>
<organism evidence="2 3">
    <name type="scientific">Stenotrophomonas oahuensis</name>
    <dbReference type="NCBI Taxonomy" id="3003271"/>
    <lineage>
        <taxon>Bacteria</taxon>
        <taxon>Pseudomonadati</taxon>
        <taxon>Pseudomonadota</taxon>
        <taxon>Gammaproteobacteria</taxon>
        <taxon>Lysobacterales</taxon>
        <taxon>Lysobacteraceae</taxon>
        <taxon>Stenotrophomonas</taxon>
    </lineage>
</organism>
<proteinExistence type="predicted"/>
<dbReference type="PANTHER" id="PTHR33375">
    <property type="entry name" value="CHROMOSOME-PARTITIONING PROTEIN PARB-RELATED"/>
    <property type="match status" value="1"/>
</dbReference>
<evidence type="ECO:0000313" key="3">
    <source>
        <dbReference type="Proteomes" id="UP001302072"/>
    </source>
</evidence>
<protein>
    <recommendedName>
        <fullName evidence="4">Chromosome partitioning protein ParB</fullName>
    </recommendedName>
</protein>
<dbReference type="InterPro" id="IPR050336">
    <property type="entry name" value="Chromosome_partition/occlusion"/>
</dbReference>
<dbReference type="PANTHER" id="PTHR33375:SF7">
    <property type="entry name" value="CHROMOSOME 2-PARTITIONING PROTEIN PARB-RELATED"/>
    <property type="match status" value="1"/>
</dbReference>
<dbReference type="CDD" id="cd16406">
    <property type="entry name" value="ParB_N_like"/>
    <property type="match status" value="1"/>
</dbReference>
<feature type="region of interest" description="Disordered" evidence="1">
    <location>
        <begin position="396"/>
        <end position="422"/>
    </location>
</feature>
<dbReference type="SUPFAM" id="SSF109709">
    <property type="entry name" value="KorB DNA-binding domain-like"/>
    <property type="match status" value="1"/>
</dbReference>
<feature type="compositionally biased region" description="Low complexity" evidence="1">
    <location>
        <begin position="396"/>
        <end position="406"/>
    </location>
</feature>
<feature type="region of interest" description="Disordered" evidence="1">
    <location>
        <begin position="319"/>
        <end position="340"/>
    </location>
</feature>